<keyword evidence="10" id="KW-1185">Reference proteome</keyword>
<dbReference type="CDD" id="cd03317">
    <property type="entry name" value="NAAAR"/>
    <property type="match status" value="1"/>
</dbReference>
<dbReference type="InterPro" id="IPR010197">
    <property type="entry name" value="OSBS/NAAAR"/>
</dbReference>
<dbReference type="Gene3D" id="3.30.390.10">
    <property type="entry name" value="Enolase-like, N-terminal domain"/>
    <property type="match status" value="1"/>
</dbReference>
<feature type="binding site" evidence="7">
    <location>
        <position position="214"/>
    </location>
    <ligand>
        <name>Mg(2+)</name>
        <dbReference type="ChEBI" id="CHEBI:18420"/>
    </ligand>
</feature>
<sequence length="369" mass="41638">MIKVKKTTLHLIEQNLLSPFVTSMGKVDKRESILVEIEDVDGAVGWGEVVAFSSPWYTEETIKTCWHMLEDYLVPKMGKEEYQHPEQLHDSFHFVKRNNMAKASLDMAIWDLFSKKQGISLSKALGGTKDFIDSGVVVSIDSIDQVLRKMEEYVKSGYKRIKIKIKPGQDYDLLKQIRHEFPTLPLMVDANSAYTLKDINQLQALDEFRLMMIEQPLAEDDIFDHAKLQRELSTPICLDESITSAEDARKAIEMGSCQVLNIKIGRVGGITVAKRIHDVCKTHNIPVWCGGMLETGISRAHNIALASLPNFSIPGDISATSRYWKKDVILPEVIVENGCIAVPHSPGIGYQVDREWIQQITKQKLVMGL</sequence>
<dbReference type="Pfam" id="PF13378">
    <property type="entry name" value="MR_MLE_C"/>
    <property type="match status" value="1"/>
</dbReference>
<comment type="caution">
    <text evidence="9">The sequence shown here is derived from an EMBL/GenBank/DDBJ whole genome shotgun (WGS) entry which is preliminary data.</text>
</comment>
<dbReference type="Pfam" id="PF02746">
    <property type="entry name" value="MR_MLE_N"/>
    <property type="match status" value="1"/>
</dbReference>
<protein>
    <recommendedName>
        <fullName evidence="6 7">o-succinylbenzoate synthase</fullName>
        <shortName evidence="7">OSB synthase</shortName>
        <shortName evidence="7">OSBS</shortName>
        <ecNumber evidence="6 7">4.2.1.113</ecNumber>
    </recommendedName>
    <alternativeName>
        <fullName evidence="7">4-(2'-carboxyphenyl)-4-oxybutyric acid synthase</fullName>
    </alternativeName>
    <alternativeName>
        <fullName evidence="7">o-succinylbenzoic acid synthase</fullName>
    </alternativeName>
</protein>
<dbReference type="InterPro" id="IPR047585">
    <property type="entry name" value="MenC"/>
</dbReference>
<dbReference type="SFLD" id="SFLDF00009">
    <property type="entry name" value="o-succinylbenzoate_synthase"/>
    <property type="match status" value="1"/>
</dbReference>
<feature type="active site" description="Proton donor" evidence="7">
    <location>
        <position position="164"/>
    </location>
</feature>
<evidence type="ECO:0000256" key="5">
    <source>
        <dbReference type="ARBA" id="ARBA00023239"/>
    </source>
</evidence>
<comment type="function">
    <text evidence="7">Converts 2-succinyl-6-hydroxy-2,4-cyclohexadiene-1-carboxylate (SHCHC) to 2-succinylbenzoate (OSB).</text>
</comment>
<dbReference type="HAMAP" id="MF_01933">
    <property type="entry name" value="MenC_2"/>
    <property type="match status" value="1"/>
</dbReference>
<dbReference type="GO" id="GO:0016854">
    <property type="term" value="F:racemase and epimerase activity"/>
    <property type="evidence" value="ECO:0007669"/>
    <property type="project" value="UniProtKB-ARBA"/>
</dbReference>
<evidence type="ECO:0000313" key="9">
    <source>
        <dbReference type="EMBL" id="THE14853.1"/>
    </source>
</evidence>
<dbReference type="InterPro" id="IPR029065">
    <property type="entry name" value="Enolase_C-like"/>
</dbReference>
<evidence type="ECO:0000256" key="2">
    <source>
        <dbReference type="ARBA" id="ARBA00022428"/>
    </source>
</evidence>
<dbReference type="OrthoDB" id="9774531at2"/>
<dbReference type="UniPathway" id="UPA01057">
    <property type="reaction ID" value="UER00165"/>
</dbReference>
<feature type="domain" description="Mandelate racemase/muconate lactonizing enzyme C-terminal" evidence="8">
    <location>
        <begin position="143"/>
        <end position="235"/>
    </location>
</feature>
<dbReference type="EC" id="4.2.1.113" evidence="6 7"/>
<dbReference type="NCBIfam" id="TIGR01928">
    <property type="entry name" value="menC_lowGC_arch"/>
    <property type="match status" value="1"/>
</dbReference>
<dbReference type="GO" id="GO:0043748">
    <property type="term" value="F:O-succinylbenzoate synthase activity"/>
    <property type="evidence" value="ECO:0007669"/>
    <property type="project" value="UniProtKB-EC"/>
</dbReference>
<keyword evidence="3 7" id="KW-0479">Metal-binding</keyword>
<dbReference type="SUPFAM" id="SSF54826">
    <property type="entry name" value="Enolase N-terminal domain-like"/>
    <property type="match status" value="1"/>
</dbReference>
<organism evidence="9 10">
    <name type="scientific">Bacillus timonensis</name>
    <dbReference type="NCBI Taxonomy" id="1033734"/>
    <lineage>
        <taxon>Bacteria</taxon>
        <taxon>Bacillati</taxon>
        <taxon>Bacillota</taxon>
        <taxon>Bacilli</taxon>
        <taxon>Bacillales</taxon>
        <taxon>Bacillaceae</taxon>
        <taxon>Bacillus</taxon>
    </lineage>
</organism>
<evidence type="ECO:0000256" key="4">
    <source>
        <dbReference type="ARBA" id="ARBA00022842"/>
    </source>
</evidence>
<dbReference type="Proteomes" id="UP000306477">
    <property type="component" value="Unassembled WGS sequence"/>
</dbReference>
<dbReference type="SMART" id="SM00922">
    <property type="entry name" value="MR_MLE"/>
    <property type="match status" value="1"/>
</dbReference>
<dbReference type="AlphaFoldDB" id="A0A4V6RSY2"/>
<gene>
    <name evidence="7 9" type="primary">menC</name>
    <name evidence="9" type="ORF">E1I69_03280</name>
</gene>
<name>A0A4V6RSY2_9BACI</name>
<feature type="binding site" evidence="7">
    <location>
        <position position="239"/>
    </location>
    <ligand>
        <name>Mg(2+)</name>
        <dbReference type="ChEBI" id="CHEBI:18420"/>
    </ligand>
</feature>
<comment type="cofactor">
    <cofactor evidence="1 7">
        <name>a divalent metal cation</name>
        <dbReference type="ChEBI" id="CHEBI:60240"/>
    </cofactor>
</comment>
<dbReference type="GO" id="GO:0009234">
    <property type="term" value="P:menaquinone biosynthetic process"/>
    <property type="evidence" value="ECO:0007669"/>
    <property type="project" value="UniProtKB-UniRule"/>
</dbReference>
<dbReference type="STRING" id="1033734.GCA_000285535_03892"/>
<keyword evidence="5 7" id="KW-0456">Lyase</keyword>
<comment type="pathway">
    <text evidence="7">Quinol/quinone metabolism; 1,4-dihydroxy-2-naphthoate biosynthesis; 1,4-dihydroxy-2-naphthoate from chorismate: step 4/7.</text>
</comment>
<proteinExistence type="inferred from homology"/>
<dbReference type="EMBL" id="SLUB01000003">
    <property type="protein sequence ID" value="THE14853.1"/>
    <property type="molecule type" value="Genomic_DNA"/>
</dbReference>
<dbReference type="UniPathway" id="UPA00079"/>
<accession>A0A4V6RSY2</accession>
<evidence type="ECO:0000313" key="10">
    <source>
        <dbReference type="Proteomes" id="UP000306477"/>
    </source>
</evidence>
<dbReference type="SFLD" id="SFLDG00180">
    <property type="entry name" value="muconate_cycloisomerase"/>
    <property type="match status" value="1"/>
</dbReference>
<evidence type="ECO:0000259" key="8">
    <source>
        <dbReference type="SMART" id="SM00922"/>
    </source>
</evidence>
<evidence type="ECO:0000256" key="3">
    <source>
        <dbReference type="ARBA" id="ARBA00022723"/>
    </source>
</evidence>
<feature type="binding site" evidence="7">
    <location>
        <position position="189"/>
    </location>
    <ligand>
        <name>Mg(2+)</name>
        <dbReference type="ChEBI" id="CHEBI:18420"/>
    </ligand>
</feature>
<comment type="catalytic activity">
    <reaction evidence="7">
        <text>(1R,6R)-6-hydroxy-2-succinyl-cyclohexa-2,4-diene-1-carboxylate = 2-succinylbenzoate + H2O</text>
        <dbReference type="Rhea" id="RHEA:10196"/>
        <dbReference type="ChEBI" id="CHEBI:15377"/>
        <dbReference type="ChEBI" id="CHEBI:18325"/>
        <dbReference type="ChEBI" id="CHEBI:58689"/>
        <dbReference type="EC" id="4.2.1.113"/>
    </reaction>
</comment>
<dbReference type="SUPFAM" id="SSF51604">
    <property type="entry name" value="Enolase C-terminal domain-like"/>
    <property type="match status" value="1"/>
</dbReference>
<dbReference type="PANTHER" id="PTHR48073:SF5">
    <property type="entry name" value="O-SUCCINYLBENZOATE SYNTHASE"/>
    <property type="match status" value="1"/>
</dbReference>
<keyword evidence="4 7" id="KW-0460">Magnesium</keyword>
<evidence type="ECO:0000256" key="6">
    <source>
        <dbReference type="ARBA" id="ARBA00029491"/>
    </source>
</evidence>
<evidence type="ECO:0000256" key="1">
    <source>
        <dbReference type="ARBA" id="ARBA00001968"/>
    </source>
</evidence>
<dbReference type="GO" id="GO:0000287">
    <property type="term" value="F:magnesium ion binding"/>
    <property type="evidence" value="ECO:0007669"/>
    <property type="project" value="UniProtKB-UniRule"/>
</dbReference>
<dbReference type="InterPro" id="IPR029017">
    <property type="entry name" value="Enolase-like_N"/>
</dbReference>
<dbReference type="InterPro" id="IPR013341">
    <property type="entry name" value="Mandelate_racemase_N_dom"/>
</dbReference>
<keyword evidence="2 7" id="KW-0474">Menaquinone biosynthesis</keyword>
<dbReference type="InterPro" id="IPR036849">
    <property type="entry name" value="Enolase-like_C_sf"/>
</dbReference>
<dbReference type="Gene3D" id="3.20.20.120">
    <property type="entry name" value="Enolase-like C-terminal domain"/>
    <property type="match status" value="1"/>
</dbReference>
<dbReference type="SFLD" id="SFLDS00001">
    <property type="entry name" value="Enolase"/>
    <property type="match status" value="1"/>
</dbReference>
<reference evidence="9 10" key="1">
    <citation type="journal article" date="2019" name="Indoor Air">
        <title>Impacts of indoor surface finishes on bacterial viability.</title>
        <authorList>
            <person name="Hu J."/>
            <person name="Maamar S.B."/>
            <person name="Glawe A.J."/>
            <person name="Gottel N."/>
            <person name="Gilbert J.A."/>
            <person name="Hartmann E.M."/>
        </authorList>
    </citation>
    <scope>NUCLEOTIDE SEQUENCE [LARGE SCALE GENOMIC DNA]</scope>
    <source>
        <strain evidence="9 10">AF060A6</strain>
    </source>
</reference>
<dbReference type="PANTHER" id="PTHR48073">
    <property type="entry name" value="O-SUCCINYLBENZOATE SYNTHASE-RELATED"/>
    <property type="match status" value="1"/>
</dbReference>
<evidence type="ECO:0000256" key="7">
    <source>
        <dbReference type="HAMAP-Rule" id="MF_01933"/>
    </source>
</evidence>
<comment type="similarity">
    <text evidence="7">Belongs to the mandelate racemase/muconate lactonizing enzyme family. MenC type 2 subfamily.</text>
</comment>
<dbReference type="InterPro" id="IPR013342">
    <property type="entry name" value="Mandelate_racemase_C"/>
</dbReference>
<feature type="active site" description="Proton acceptor" evidence="7">
    <location>
        <position position="263"/>
    </location>
</feature>
<comment type="pathway">
    <text evidence="7">Quinol/quinone metabolism; menaquinone biosynthesis.</text>
</comment>